<keyword evidence="5 6" id="KW-0472">Membrane</keyword>
<keyword evidence="3 6" id="KW-0812">Transmembrane</keyword>
<evidence type="ECO:0000256" key="4">
    <source>
        <dbReference type="ARBA" id="ARBA00022989"/>
    </source>
</evidence>
<accession>A0A4R1BGR9</accession>
<dbReference type="Proteomes" id="UP000295443">
    <property type="component" value="Unassembled WGS sequence"/>
</dbReference>
<keyword evidence="4 6" id="KW-1133">Transmembrane helix</keyword>
<dbReference type="GO" id="GO:0005886">
    <property type="term" value="C:plasma membrane"/>
    <property type="evidence" value="ECO:0007669"/>
    <property type="project" value="UniProtKB-SubCell"/>
</dbReference>
<keyword evidence="8" id="KW-1185">Reference proteome</keyword>
<dbReference type="RefSeq" id="WP_131445206.1">
    <property type="nucleotide sequence ID" value="NZ_SJZB01000018.1"/>
</dbReference>
<dbReference type="GO" id="GO:0009061">
    <property type="term" value="P:anaerobic respiration"/>
    <property type="evidence" value="ECO:0007669"/>
    <property type="project" value="TreeGrafter"/>
</dbReference>
<evidence type="ECO:0000256" key="3">
    <source>
        <dbReference type="ARBA" id="ARBA00022692"/>
    </source>
</evidence>
<sequence length="385" mass="42344">MSNHAHSAPAPLGGSLVTSLTKTMALLILIAGAVLVVRLVLGIGSVTNVNDGYTWGIWVVYDVMVGSAFACGGYSVALLVYIFNKGEYHPLVRPALLGSLFGYTLAGVSVIIDLGRYWNTWHIFTPGWAQINSVMFEVATCISLYVVVMWIEFSPVFMEKFNKDELRKKLGRWMFLFIALGALLPSMHQSSLGSMLIVLGTQLNPLWQSLLIPVFYLLTAISVGYAIVIFESTVSAIGFKRPFELGILAKLSKVMWGVILVYLVVRVADLVVRGAVGEAFKPNIMALMFWIEMAFFVVPAVLLAKASNRRRPDKLFLSAACMMTGTFLLRINSYLVGYETGDGWNYFPSLAEMGLTIGIIAIEILGYVVLVRLLPVLPKHEAAVK</sequence>
<dbReference type="PANTHER" id="PTHR30074:SF4">
    <property type="entry name" value="NI_FE-HYDROGENASE 2 B-TYPE CYTOCHROME SUBUNIT-RELATED"/>
    <property type="match status" value="1"/>
</dbReference>
<feature type="transmembrane region" description="Helical" evidence="6">
    <location>
        <begin position="284"/>
        <end position="303"/>
    </location>
</feature>
<feature type="transmembrane region" description="Helical" evidence="6">
    <location>
        <begin position="207"/>
        <end position="230"/>
    </location>
</feature>
<comment type="subcellular location">
    <subcellularLocation>
        <location evidence="1">Cell membrane</location>
        <topology evidence="1">Multi-pass membrane protein</topology>
    </subcellularLocation>
</comment>
<gene>
    <name evidence="7" type="primary">hybB</name>
    <name evidence="7" type="ORF">EZJ19_05065</name>
</gene>
<evidence type="ECO:0000256" key="6">
    <source>
        <dbReference type="SAM" id="Phobius"/>
    </source>
</evidence>
<proteinExistence type="predicted"/>
<dbReference type="AlphaFoldDB" id="A0A4R1BGR9"/>
<protein>
    <submittedName>
        <fullName evidence="7">Ni/Fe-hydrogenase cytochrome b subunit</fullName>
    </submittedName>
</protein>
<dbReference type="InterPro" id="IPR051817">
    <property type="entry name" value="FDH_cytochrome_b556_subunit"/>
</dbReference>
<name>A0A4R1BGR9_9PROT</name>
<feature type="transmembrane region" description="Helical" evidence="6">
    <location>
        <begin position="315"/>
        <end position="335"/>
    </location>
</feature>
<dbReference type="NCBIfam" id="NF008133">
    <property type="entry name" value="PRK10881.1"/>
    <property type="match status" value="1"/>
</dbReference>
<evidence type="ECO:0000313" key="8">
    <source>
        <dbReference type="Proteomes" id="UP000295443"/>
    </source>
</evidence>
<dbReference type="PANTHER" id="PTHR30074">
    <property type="entry name" value="FORMATE DEHYDROGENASE, NITRATE-INDUCIBLE, CYTOCHROME B556 FDN SUBUNIT"/>
    <property type="match status" value="1"/>
</dbReference>
<feature type="transmembrane region" description="Helical" evidence="6">
    <location>
        <begin position="95"/>
        <end position="114"/>
    </location>
</feature>
<feature type="transmembrane region" description="Helical" evidence="6">
    <location>
        <begin position="355"/>
        <end position="377"/>
    </location>
</feature>
<feature type="transmembrane region" description="Helical" evidence="6">
    <location>
        <begin position="170"/>
        <end position="187"/>
    </location>
</feature>
<feature type="transmembrane region" description="Helical" evidence="6">
    <location>
        <begin position="134"/>
        <end position="158"/>
    </location>
</feature>
<keyword evidence="2" id="KW-1003">Cell membrane</keyword>
<evidence type="ECO:0000256" key="5">
    <source>
        <dbReference type="ARBA" id="ARBA00023136"/>
    </source>
</evidence>
<organism evidence="7 8">
    <name type="scientific">Parasulfuritortus cantonensis</name>
    <dbReference type="NCBI Taxonomy" id="2528202"/>
    <lineage>
        <taxon>Bacteria</taxon>
        <taxon>Pseudomonadati</taxon>
        <taxon>Pseudomonadota</taxon>
        <taxon>Betaproteobacteria</taxon>
        <taxon>Nitrosomonadales</taxon>
        <taxon>Thiobacillaceae</taxon>
        <taxon>Parasulfuritortus</taxon>
    </lineage>
</organism>
<feature type="transmembrane region" description="Helical" evidence="6">
    <location>
        <begin position="251"/>
        <end position="272"/>
    </location>
</feature>
<evidence type="ECO:0000313" key="7">
    <source>
        <dbReference type="EMBL" id="TCJ16278.1"/>
    </source>
</evidence>
<dbReference type="EMBL" id="SJZB01000018">
    <property type="protein sequence ID" value="TCJ16278.1"/>
    <property type="molecule type" value="Genomic_DNA"/>
</dbReference>
<evidence type="ECO:0000256" key="2">
    <source>
        <dbReference type="ARBA" id="ARBA00022475"/>
    </source>
</evidence>
<feature type="transmembrane region" description="Helical" evidence="6">
    <location>
        <begin position="25"/>
        <end position="46"/>
    </location>
</feature>
<comment type="caution">
    <text evidence="7">The sequence shown here is derived from an EMBL/GenBank/DDBJ whole genome shotgun (WGS) entry which is preliminary data.</text>
</comment>
<evidence type="ECO:0000256" key="1">
    <source>
        <dbReference type="ARBA" id="ARBA00004651"/>
    </source>
</evidence>
<dbReference type="OrthoDB" id="104998at2"/>
<feature type="transmembrane region" description="Helical" evidence="6">
    <location>
        <begin position="58"/>
        <end position="83"/>
    </location>
</feature>
<reference evidence="7 8" key="1">
    <citation type="submission" date="2019-03" db="EMBL/GenBank/DDBJ databases">
        <title>Genome sequence of Thiobacillaceae bacterium LSR1, a sulfur-oxidizing bacterium isolated from freshwater sediment.</title>
        <authorList>
            <person name="Li S."/>
        </authorList>
    </citation>
    <scope>NUCLEOTIDE SEQUENCE [LARGE SCALE GENOMIC DNA]</scope>
    <source>
        <strain evidence="7 8">LSR1</strain>
    </source>
</reference>